<dbReference type="Proteomes" id="UP000789920">
    <property type="component" value="Unassembled WGS sequence"/>
</dbReference>
<keyword evidence="2" id="KW-1185">Reference proteome</keyword>
<sequence>CTTMVCKKKFLKNGKFFWNDDNLDAVEDMIDDELLQEIMQESTLDESNGLRRR</sequence>
<feature type="non-terminal residue" evidence="1">
    <location>
        <position position="1"/>
    </location>
</feature>
<comment type="caution">
    <text evidence="1">The sequence shown here is derived from an EMBL/GenBank/DDBJ whole genome shotgun (WGS) entry which is preliminary data.</text>
</comment>
<evidence type="ECO:0000313" key="1">
    <source>
        <dbReference type="EMBL" id="CAG8746936.1"/>
    </source>
</evidence>
<reference evidence="1" key="1">
    <citation type="submission" date="2021-06" db="EMBL/GenBank/DDBJ databases">
        <authorList>
            <person name="Kallberg Y."/>
            <person name="Tangrot J."/>
            <person name="Rosling A."/>
        </authorList>
    </citation>
    <scope>NUCLEOTIDE SEQUENCE</scope>
    <source>
        <strain evidence="1">MA461A</strain>
    </source>
</reference>
<organism evidence="1 2">
    <name type="scientific">Racocetra persica</name>
    <dbReference type="NCBI Taxonomy" id="160502"/>
    <lineage>
        <taxon>Eukaryota</taxon>
        <taxon>Fungi</taxon>
        <taxon>Fungi incertae sedis</taxon>
        <taxon>Mucoromycota</taxon>
        <taxon>Glomeromycotina</taxon>
        <taxon>Glomeromycetes</taxon>
        <taxon>Diversisporales</taxon>
        <taxon>Gigasporaceae</taxon>
        <taxon>Racocetra</taxon>
    </lineage>
</organism>
<gene>
    <name evidence="1" type="ORF">RPERSI_LOCUS13764</name>
</gene>
<accession>A0ACA9QGD7</accession>
<evidence type="ECO:0000313" key="2">
    <source>
        <dbReference type="Proteomes" id="UP000789920"/>
    </source>
</evidence>
<name>A0ACA9QGD7_9GLOM</name>
<dbReference type="EMBL" id="CAJVQC010030895">
    <property type="protein sequence ID" value="CAG8746936.1"/>
    <property type="molecule type" value="Genomic_DNA"/>
</dbReference>
<proteinExistence type="predicted"/>
<protein>
    <submittedName>
        <fullName evidence="1">26226_t:CDS:1</fullName>
    </submittedName>
</protein>